<organism evidence="2 3">
    <name type="scientific">Carboxylicivirga sediminis</name>
    <dbReference type="NCBI Taxonomy" id="2006564"/>
    <lineage>
        <taxon>Bacteria</taxon>
        <taxon>Pseudomonadati</taxon>
        <taxon>Bacteroidota</taxon>
        <taxon>Bacteroidia</taxon>
        <taxon>Marinilabiliales</taxon>
        <taxon>Marinilabiliaceae</taxon>
        <taxon>Carboxylicivirga</taxon>
    </lineage>
</organism>
<proteinExistence type="predicted"/>
<keyword evidence="1" id="KW-0812">Transmembrane</keyword>
<gene>
    <name evidence="2" type="ORF">KDU71_00005</name>
</gene>
<reference evidence="2" key="1">
    <citation type="journal article" date="2018" name="Int. J. Syst. Evol. Microbiol.">
        <title>Carboxylicivirga sediminis sp. nov., isolated from coastal sediment.</title>
        <authorList>
            <person name="Wang F.Q."/>
            <person name="Ren L.H."/>
            <person name="Zou R.J."/>
            <person name="Sun Y.Z."/>
            <person name="Liu X.J."/>
            <person name="Jiang F."/>
            <person name="Liu L.J."/>
        </authorList>
    </citation>
    <scope>NUCLEOTIDE SEQUENCE</scope>
    <source>
        <strain evidence="2">JR1</strain>
    </source>
</reference>
<feature type="transmembrane region" description="Helical" evidence="1">
    <location>
        <begin position="21"/>
        <end position="40"/>
    </location>
</feature>
<reference evidence="2" key="2">
    <citation type="submission" date="2021-04" db="EMBL/GenBank/DDBJ databases">
        <authorList>
            <person name="Zhang T."/>
            <person name="Zhang Y."/>
            <person name="Lu D."/>
            <person name="Zuo D."/>
            <person name="Du Z."/>
        </authorList>
    </citation>
    <scope>NUCLEOTIDE SEQUENCE</scope>
    <source>
        <strain evidence="2">JR1</strain>
    </source>
</reference>
<name>A0A941ISL0_9BACT</name>
<sequence>MEKSRIENKIIQDKKVKRNAWITWGIIVLLGLIWLARDIYKTVEKENRFSGNQTEETTKK</sequence>
<evidence type="ECO:0000256" key="1">
    <source>
        <dbReference type="SAM" id="Phobius"/>
    </source>
</evidence>
<accession>A0A941ISL0</accession>
<comment type="caution">
    <text evidence="2">The sequence shown here is derived from an EMBL/GenBank/DDBJ whole genome shotgun (WGS) entry which is preliminary data.</text>
</comment>
<dbReference type="RefSeq" id="WP_212187836.1">
    <property type="nucleotide sequence ID" value="NZ_JAGTAR010000001.1"/>
</dbReference>
<keyword evidence="1" id="KW-1133">Transmembrane helix</keyword>
<dbReference type="EMBL" id="JAGTAR010000001">
    <property type="protein sequence ID" value="MBR8533926.1"/>
    <property type="molecule type" value="Genomic_DNA"/>
</dbReference>
<dbReference type="Proteomes" id="UP000679220">
    <property type="component" value="Unassembled WGS sequence"/>
</dbReference>
<keyword evidence="3" id="KW-1185">Reference proteome</keyword>
<dbReference type="AlphaFoldDB" id="A0A941ISL0"/>
<keyword evidence="1" id="KW-0472">Membrane</keyword>
<protein>
    <submittedName>
        <fullName evidence="2">Uncharacterized protein</fullName>
    </submittedName>
</protein>
<evidence type="ECO:0000313" key="3">
    <source>
        <dbReference type="Proteomes" id="UP000679220"/>
    </source>
</evidence>
<evidence type="ECO:0000313" key="2">
    <source>
        <dbReference type="EMBL" id="MBR8533926.1"/>
    </source>
</evidence>